<dbReference type="SUPFAM" id="SSF47384">
    <property type="entry name" value="Homodimeric domain of signal transducing histidine kinase"/>
    <property type="match status" value="1"/>
</dbReference>
<dbReference type="Pfam" id="PF02518">
    <property type="entry name" value="HATPase_c"/>
    <property type="match status" value="1"/>
</dbReference>
<evidence type="ECO:0000256" key="3">
    <source>
        <dbReference type="ARBA" id="ARBA00022679"/>
    </source>
</evidence>
<evidence type="ECO:0000259" key="8">
    <source>
        <dbReference type="PROSITE" id="PS50110"/>
    </source>
</evidence>
<proteinExistence type="predicted"/>
<name>A0A5R8XWY8_9BACT</name>
<dbReference type="PANTHER" id="PTHR43047:SF72">
    <property type="entry name" value="OSMOSENSING HISTIDINE PROTEIN KINASE SLN1"/>
    <property type="match status" value="1"/>
</dbReference>
<keyword evidence="6" id="KW-0175">Coiled coil</keyword>
<dbReference type="Gene3D" id="1.10.287.130">
    <property type="match status" value="1"/>
</dbReference>
<dbReference type="InterPro" id="IPR011006">
    <property type="entry name" value="CheY-like_superfamily"/>
</dbReference>
<keyword evidence="10" id="KW-1185">Reference proteome</keyword>
<feature type="domain" description="Response regulatory" evidence="8">
    <location>
        <begin position="11"/>
        <end position="127"/>
    </location>
</feature>
<keyword evidence="3" id="KW-0808">Transferase</keyword>
<evidence type="ECO:0000256" key="1">
    <source>
        <dbReference type="ARBA" id="ARBA00000085"/>
    </source>
</evidence>
<protein>
    <recommendedName>
        <fullName evidence="2">histidine kinase</fullName>
        <ecNumber evidence="2">2.7.13.3</ecNumber>
    </recommendedName>
</protein>
<dbReference type="InterPro" id="IPR003594">
    <property type="entry name" value="HATPase_dom"/>
</dbReference>
<accession>A0A5R8XWY8</accession>
<evidence type="ECO:0000256" key="6">
    <source>
        <dbReference type="SAM" id="Coils"/>
    </source>
</evidence>
<dbReference type="InterPro" id="IPR005467">
    <property type="entry name" value="His_kinase_dom"/>
</dbReference>
<gene>
    <name evidence="9" type="ORF">FDK22_15570</name>
</gene>
<dbReference type="SMART" id="SM00448">
    <property type="entry name" value="REC"/>
    <property type="match status" value="1"/>
</dbReference>
<dbReference type="Gene3D" id="3.40.50.2300">
    <property type="match status" value="1"/>
</dbReference>
<dbReference type="PROSITE" id="PS50109">
    <property type="entry name" value="HIS_KIN"/>
    <property type="match status" value="1"/>
</dbReference>
<dbReference type="InterPro" id="IPR004358">
    <property type="entry name" value="Sig_transdc_His_kin-like_C"/>
</dbReference>
<comment type="caution">
    <text evidence="9">The sequence shown here is derived from an EMBL/GenBank/DDBJ whole genome shotgun (WGS) entry which is preliminary data.</text>
</comment>
<dbReference type="InterPro" id="IPR001789">
    <property type="entry name" value="Sig_transdc_resp-reg_receiver"/>
</dbReference>
<dbReference type="InterPro" id="IPR036890">
    <property type="entry name" value="HATPase_C_sf"/>
</dbReference>
<evidence type="ECO:0000313" key="10">
    <source>
        <dbReference type="Proteomes" id="UP000308901"/>
    </source>
</evidence>
<dbReference type="Pfam" id="PF00072">
    <property type="entry name" value="Response_reg"/>
    <property type="match status" value="1"/>
</dbReference>
<dbReference type="EMBL" id="VANU01000013">
    <property type="protein sequence ID" value="TLP34692.1"/>
    <property type="molecule type" value="Genomic_DNA"/>
</dbReference>
<dbReference type="Gene3D" id="3.30.565.10">
    <property type="entry name" value="Histidine kinase-like ATPase, C-terminal domain"/>
    <property type="match status" value="1"/>
</dbReference>
<dbReference type="AlphaFoldDB" id="A0A5R8XWY8"/>
<dbReference type="GO" id="GO:0009927">
    <property type="term" value="F:histidine phosphotransfer kinase activity"/>
    <property type="evidence" value="ECO:0007669"/>
    <property type="project" value="TreeGrafter"/>
</dbReference>
<dbReference type="GO" id="GO:0000155">
    <property type="term" value="F:phosphorelay sensor kinase activity"/>
    <property type="evidence" value="ECO:0007669"/>
    <property type="project" value="InterPro"/>
</dbReference>
<evidence type="ECO:0000256" key="4">
    <source>
        <dbReference type="ARBA" id="ARBA00022777"/>
    </source>
</evidence>
<keyword evidence="5" id="KW-0597">Phosphoprotein</keyword>
<dbReference type="SMART" id="SM00387">
    <property type="entry name" value="HATPase_c"/>
    <property type="match status" value="1"/>
</dbReference>
<feature type="coiled-coil region" evidence="6">
    <location>
        <begin position="133"/>
        <end position="162"/>
    </location>
</feature>
<reference evidence="9 10" key="1">
    <citation type="submission" date="2019-05" db="EMBL/GenBank/DDBJ databases">
        <title>Arcobacter sp. nov., isolated from sea sediment.</title>
        <authorList>
            <person name="Kim W."/>
        </authorList>
    </citation>
    <scope>NUCLEOTIDE SEQUENCE [LARGE SCALE GENOMIC DNA]</scope>
    <source>
        <strain evidence="9 10">CAU 1517</strain>
    </source>
</reference>
<dbReference type="CDD" id="cd00075">
    <property type="entry name" value="HATPase"/>
    <property type="match status" value="1"/>
</dbReference>
<feature type="modified residue" description="4-aspartylphosphate" evidence="5">
    <location>
        <position position="62"/>
    </location>
</feature>
<dbReference type="GO" id="GO:0005886">
    <property type="term" value="C:plasma membrane"/>
    <property type="evidence" value="ECO:0007669"/>
    <property type="project" value="TreeGrafter"/>
</dbReference>
<evidence type="ECO:0000256" key="5">
    <source>
        <dbReference type="PROSITE-ProRule" id="PRU00169"/>
    </source>
</evidence>
<organism evidence="9 10">
    <name type="scientific">Arcobacter arenosus</name>
    <dbReference type="NCBI Taxonomy" id="2576037"/>
    <lineage>
        <taxon>Bacteria</taxon>
        <taxon>Pseudomonadati</taxon>
        <taxon>Campylobacterota</taxon>
        <taxon>Epsilonproteobacteria</taxon>
        <taxon>Campylobacterales</taxon>
        <taxon>Arcobacteraceae</taxon>
        <taxon>Arcobacter</taxon>
    </lineage>
</organism>
<dbReference type="PANTHER" id="PTHR43047">
    <property type="entry name" value="TWO-COMPONENT HISTIDINE PROTEIN KINASE"/>
    <property type="match status" value="1"/>
</dbReference>
<sequence length="397" mass="45491">MIDKQILNNINVLYAEDESIIQEGIKETLNLFGINVICAQNGQEGLELFKESNNKIDLILTDIKMPKLDGLGMIEKIREINRDIPIIITTAHQETSYLMQSIELNIDAYVLKPINIYKLEETLIKAIEPSILKKKLIEKNKKLEIEIAKNEEKQKIMEAQSRFAAMGEMISMIAHQWRQPLASIGTASFNLKYKLLSGKFDLTTKEGREEQAEFFTGKLDEIEFYVQNLTTTIDDFRNFYKTDKTIVKTTIDKSINSSLKILQKDLETNDIEIKLNLNSKNIINIYENEIIHVFINIIKNAQDKFLEKKIKNAVLEITTKDLDDGIEIEIYDNGGAFEKDNLDVIFEPYFSTKKEKNGTGIGLYMSKIIIEKNHNGKIAAKNINEGVSFNIILHSMI</sequence>
<dbReference type="PRINTS" id="PR00344">
    <property type="entry name" value="BCTRLSENSOR"/>
</dbReference>
<dbReference type="Proteomes" id="UP000308901">
    <property type="component" value="Unassembled WGS sequence"/>
</dbReference>
<dbReference type="SUPFAM" id="SSF55874">
    <property type="entry name" value="ATPase domain of HSP90 chaperone/DNA topoisomerase II/histidine kinase"/>
    <property type="match status" value="1"/>
</dbReference>
<feature type="domain" description="Histidine kinase" evidence="7">
    <location>
        <begin position="172"/>
        <end position="397"/>
    </location>
</feature>
<dbReference type="InterPro" id="IPR036097">
    <property type="entry name" value="HisK_dim/P_sf"/>
</dbReference>
<dbReference type="RefSeq" id="WP_138153916.1">
    <property type="nucleotide sequence ID" value="NZ_VANU01000013.1"/>
</dbReference>
<dbReference type="PROSITE" id="PS50110">
    <property type="entry name" value="RESPONSE_REGULATORY"/>
    <property type="match status" value="1"/>
</dbReference>
<evidence type="ECO:0000256" key="2">
    <source>
        <dbReference type="ARBA" id="ARBA00012438"/>
    </source>
</evidence>
<dbReference type="OrthoDB" id="9805967at2"/>
<evidence type="ECO:0000259" key="7">
    <source>
        <dbReference type="PROSITE" id="PS50109"/>
    </source>
</evidence>
<keyword evidence="4 9" id="KW-0418">Kinase</keyword>
<comment type="catalytic activity">
    <reaction evidence="1">
        <text>ATP + protein L-histidine = ADP + protein N-phospho-L-histidine.</text>
        <dbReference type="EC" id="2.7.13.3"/>
    </reaction>
</comment>
<dbReference type="EC" id="2.7.13.3" evidence="2"/>
<dbReference type="SUPFAM" id="SSF52172">
    <property type="entry name" value="CheY-like"/>
    <property type="match status" value="1"/>
</dbReference>
<dbReference type="CDD" id="cd17536">
    <property type="entry name" value="REC_YesN-like"/>
    <property type="match status" value="1"/>
</dbReference>
<evidence type="ECO:0000313" key="9">
    <source>
        <dbReference type="EMBL" id="TLP34692.1"/>
    </source>
</evidence>